<dbReference type="STRING" id="118168.MC7420_1648"/>
<accession>B4W322</accession>
<sequence>MRHPHLLQLPQLSLIPDETKPAPTLRTAIINPPFPNMSLMRCERLKFKQSTMRHYPLKRSTLKKPGFDWVQIALLVWIGVLGAAERAAAHHPVGGRTPANVWEGLLSGFAHPVIGFDHLAFVVAVGLLAANLVRGGFIPVAFLLTAMVGTGIHLLAIDLPMTELAIAASVVLFGAMLIGQYRLDYKVLTGLAAIAGLFHGYAYGEAIIGAEMNPIAAYLLGFTLIQGIIAFGAMMASQLILKRWSENALAILRVFGLAICSVGVMFLATAIVG</sequence>
<dbReference type="eggNOG" id="COG2370">
    <property type="taxonomic scope" value="Bacteria"/>
</dbReference>
<keyword evidence="2" id="KW-1185">Reference proteome</keyword>
<dbReference type="InterPro" id="IPR007038">
    <property type="entry name" value="HupE_UreJ"/>
</dbReference>
<dbReference type="HOGENOM" id="CLU_088877_1_0_3"/>
<dbReference type="Proteomes" id="UP000003835">
    <property type="component" value="Unassembled WGS sequence"/>
</dbReference>
<evidence type="ECO:0000313" key="1">
    <source>
        <dbReference type="EMBL" id="EDX71434.1"/>
    </source>
</evidence>
<reference evidence="1 2" key="1">
    <citation type="submission" date="2008-07" db="EMBL/GenBank/DDBJ databases">
        <authorList>
            <person name="Tandeau de Marsac N."/>
            <person name="Ferriera S."/>
            <person name="Johnson J."/>
            <person name="Kravitz S."/>
            <person name="Beeson K."/>
            <person name="Sutton G."/>
            <person name="Rogers Y.-H."/>
            <person name="Friedman R."/>
            <person name="Frazier M."/>
            <person name="Venter J.C."/>
        </authorList>
    </citation>
    <scope>NUCLEOTIDE SEQUENCE [LARGE SCALE GENOMIC DNA]</scope>
    <source>
        <strain evidence="1 2">PCC 7420</strain>
    </source>
</reference>
<organism evidence="1 2">
    <name type="scientific">Coleofasciculus chthonoplastes PCC 7420</name>
    <dbReference type="NCBI Taxonomy" id="118168"/>
    <lineage>
        <taxon>Bacteria</taxon>
        <taxon>Bacillati</taxon>
        <taxon>Cyanobacteriota</taxon>
        <taxon>Cyanophyceae</taxon>
        <taxon>Coleofasciculales</taxon>
        <taxon>Coleofasciculaceae</taxon>
        <taxon>Coleofasciculus</taxon>
    </lineage>
</organism>
<evidence type="ECO:0000313" key="2">
    <source>
        <dbReference type="Proteomes" id="UP000003835"/>
    </source>
</evidence>
<proteinExistence type="predicted"/>
<dbReference type="AlphaFoldDB" id="B4W322"/>
<dbReference type="Pfam" id="PF04955">
    <property type="entry name" value="HupE_UreJ"/>
    <property type="match status" value="1"/>
</dbReference>
<dbReference type="EMBL" id="DS989873">
    <property type="protein sequence ID" value="EDX71434.1"/>
    <property type="molecule type" value="Genomic_DNA"/>
</dbReference>
<gene>
    <name evidence="1" type="ORF">MC7420_1648</name>
</gene>
<name>B4W322_9CYAN</name>
<protein>
    <submittedName>
        <fullName evidence="1">HupE / UreJ protein</fullName>
    </submittedName>
</protein>